<name>A0AA86Q520_9EUKA</name>
<keyword evidence="3" id="KW-1185">Reference proteome</keyword>
<proteinExistence type="predicted"/>
<dbReference type="InterPro" id="IPR036236">
    <property type="entry name" value="Znf_C2H2_sf"/>
</dbReference>
<reference evidence="1" key="1">
    <citation type="submission" date="2023-06" db="EMBL/GenBank/DDBJ databases">
        <authorList>
            <person name="Kurt Z."/>
        </authorList>
    </citation>
    <scope>NUCLEOTIDE SEQUENCE</scope>
</reference>
<reference evidence="2 3" key="2">
    <citation type="submission" date="2024-07" db="EMBL/GenBank/DDBJ databases">
        <authorList>
            <person name="Akdeniz Z."/>
        </authorList>
    </citation>
    <scope>NUCLEOTIDE SEQUENCE [LARGE SCALE GENOMIC DNA]</scope>
</reference>
<evidence type="ECO:0000313" key="1">
    <source>
        <dbReference type="EMBL" id="CAI9952529.1"/>
    </source>
</evidence>
<dbReference type="AlphaFoldDB" id="A0AA86Q520"/>
<gene>
    <name evidence="1" type="ORF">HINF_LOCUS40174</name>
    <name evidence="2" type="ORF">HINF_LOCUS72674</name>
</gene>
<dbReference type="Gene3D" id="3.30.160.60">
    <property type="entry name" value="Classic Zinc Finger"/>
    <property type="match status" value="1"/>
</dbReference>
<dbReference type="EMBL" id="CATOUU010000833">
    <property type="protein sequence ID" value="CAI9952529.1"/>
    <property type="molecule type" value="Genomic_DNA"/>
</dbReference>
<dbReference type="EMBL" id="CAXDID020000580">
    <property type="protein sequence ID" value="CAL6104212.1"/>
    <property type="molecule type" value="Genomic_DNA"/>
</dbReference>
<organism evidence="1">
    <name type="scientific">Hexamita inflata</name>
    <dbReference type="NCBI Taxonomy" id="28002"/>
    <lineage>
        <taxon>Eukaryota</taxon>
        <taxon>Metamonada</taxon>
        <taxon>Diplomonadida</taxon>
        <taxon>Hexamitidae</taxon>
        <taxon>Hexamitinae</taxon>
        <taxon>Hexamita</taxon>
    </lineage>
</organism>
<evidence type="ECO:0000313" key="2">
    <source>
        <dbReference type="EMBL" id="CAL6104212.1"/>
    </source>
</evidence>
<protein>
    <submittedName>
        <fullName evidence="1">Splicing factor 3A subunit 2</fullName>
    </submittedName>
    <submittedName>
        <fullName evidence="2">Splicing_factor 3A subunit 2</fullName>
    </submittedName>
</protein>
<accession>A0AA86Q520</accession>
<evidence type="ECO:0000313" key="3">
    <source>
        <dbReference type="Proteomes" id="UP001642409"/>
    </source>
</evidence>
<sequence length="177" mass="20613">MRSEYGQKSHNVVASATLKSIKRQKEPTDDLTRINYLGQFECILCGTRHVDSKSLEFHQQGKRHLQSLEKLKQKQQQDTISFQTEMVQYEVSDLQHPWKNISGVKIALTIDKDTKILTKFITAQDKQYFILEFPESNFKKVGIDLPVGEIIDFQEKRAFGISVFQFFVNLKHDDVLF</sequence>
<comment type="caution">
    <text evidence="1">The sequence shown here is derived from an EMBL/GenBank/DDBJ whole genome shotgun (WGS) entry which is preliminary data.</text>
</comment>
<dbReference type="Proteomes" id="UP001642409">
    <property type="component" value="Unassembled WGS sequence"/>
</dbReference>
<dbReference type="SUPFAM" id="SSF57667">
    <property type="entry name" value="beta-beta-alpha zinc fingers"/>
    <property type="match status" value="1"/>
</dbReference>